<dbReference type="InterPro" id="IPR052230">
    <property type="entry name" value="DNA_polymerase_eta"/>
</dbReference>
<dbReference type="InterPro" id="IPR043128">
    <property type="entry name" value="Rev_trsase/Diguanyl_cyclase"/>
</dbReference>
<evidence type="ECO:0000259" key="19">
    <source>
        <dbReference type="PROSITE" id="PS51907"/>
    </source>
</evidence>
<evidence type="ECO:0000256" key="12">
    <source>
        <dbReference type="ARBA" id="ARBA00022842"/>
    </source>
</evidence>
<dbReference type="FunFam" id="3.30.70.270:FF:000022">
    <property type="entry name" value="DNA polymerase eta"/>
    <property type="match status" value="1"/>
</dbReference>
<dbReference type="PIRSF" id="PIRSF036603">
    <property type="entry name" value="DPol_eta"/>
    <property type="match status" value="1"/>
</dbReference>
<dbReference type="GO" id="GO:0042276">
    <property type="term" value="P:error-prone translesion synthesis"/>
    <property type="evidence" value="ECO:0007669"/>
    <property type="project" value="TreeGrafter"/>
</dbReference>
<evidence type="ECO:0000256" key="8">
    <source>
        <dbReference type="ARBA" id="ARBA00022723"/>
    </source>
</evidence>
<feature type="domain" description="UBZ3-type" evidence="19">
    <location>
        <begin position="673"/>
        <end position="707"/>
    </location>
</feature>
<dbReference type="GO" id="GO:0005829">
    <property type="term" value="C:cytosol"/>
    <property type="evidence" value="ECO:0007669"/>
    <property type="project" value="Ensembl"/>
</dbReference>
<dbReference type="GO" id="GO:0006290">
    <property type="term" value="P:pyrimidine dimer repair"/>
    <property type="evidence" value="ECO:0007669"/>
    <property type="project" value="Ensembl"/>
</dbReference>
<keyword evidence="12" id="KW-0460">Magnesium</keyword>
<keyword evidence="10" id="KW-0863">Zinc-finger</keyword>
<keyword evidence="6" id="KW-0808">Transferase</keyword>
<dbReference type="FunFam" id="3.40.1170.60:FF:000003">
    <property type="entry name" value="DNA polymerase eta"/>
    <property type="match status" value="1"/>
</dbReference>
<dbReference type="Pfam" id="PF00817">
    <property type="entry name" value="IMS"/>
    <property type="match status" value="1"/>
</dbReference>
<dbReference type="Ensembl" id="ENSAMET00000037607.1">
    <property type="protein sequence ID" value="ENSAMEP00000034845.1"/>
    <property type="gene ID" value="ENSAMEG00000012174.2"/>
</dbReference>
<protein>
    <recommendedName>
        <fullName evidence="15">DNA polymerase eta</fullName>
        <ecNumber evidence="5">2.7.7.7</ecNumber>
    </recommendedName>
</protein>
<dbReference type="PROSITE" id="PS50173">
    <property type="entry name" value="UMUC"/>
    <property type="match status" value="1"/>
</dbReference>
<dbReference type="InterPro" id="IPR001126">
    <property type="entry name" value="UmuC"/>
</dbReference>
<evidence type="ECO:0000256" key="13">
    <source>
        <dbReference type="ARBA" id="ARBA00023204"/>
    </source>
</evidence>
<dbReference type="PANTHER" id="PTHR45873:SF1">
    <property type="entry name" value="DNA POLYMERASE ETA"/>
    <property type="match status" value="1"/>
</dbReference>
<comment type="similarity">
    <text evidence="4">Belongs to the DNA polymerase type-Y family.</text>
</comment>
<dbReference type="Gene3D" id="3.30.1490.100">
    <property type="entry name" value="DNA polymerase, Y-family, little finger domain"/>
    <property type="match status" value="2"/>
</dbReference>
<dbReference type="EC" id="2.7.7.7" evidence="5"/>
<comment type="cofactor">
    <cofactor evidence="2">
        <name>Mg(2+)</name>
        <dbReference type="ChEBI" id="CHEBI:18420"/>
    </cofactor>
</comment>
<evidence type="ECO:0000256" key="17">
    <source>
        <dbReference type="SAM" id="MobiDB-lite"/>
    </source>
</evidence>
<keyword evidence="13" id="KW-0234">DNA repair</keyword>
<dbReference type="PANTHER" id="PTHR45873">
    <property type="entry name" value="DNA POLYMERASE ETA"/>
    <property type="match status" value="1"/>
</dbReference>
<evidence type="ECO:0000256" key="10">
    <source>
        <dbReference type="ARBA" id="ARBA00022771"/>
    </source>
</evidence>
<dbReference type="GO" id="GO:0003684">
    <property type="term" value="F:damaged DNA binding"/>
    <property type="evidence" value="ECO:0007669"/>
    <property type="project" value="InterPro"/>
</dbReference>
<evidence type="ECO:0000256" key="7">
    <source>
        <dbReference type="ARBA" id="ARBA00022695"/>
    </source>
</evidence>
<dbReference type="GO" id="GO:0035861">
    <property type="term" value="C:site of double-strand break"/>
    <property type="evidence" value="ECO:0007669"/>
    <property type="project" value="TreeGrafter"/>
</dbReference>
<feature type="region of interest" description="Disordered" evidence="17">
    <location>
        <begin position="635"/>
        <end position="675"/>
    </location>
</feature>
<dbReference type="GO" id="GO:0071494">
    <property type="term" value="P:cellular response to UV-C"/>
    <property type="evidence" value="ECO:0007669"/>
    <property type="project" value="Ensembl"/>
</dbReference>
<feature type="domain" description="UmuC" evidence="18">
    <location>
        <begin position="77"/>
        <end position="327"/>
    </location>
</feature>
<reference evidence="20" key="3">
    <citation type="submission" date="2025-09" db="UniProtKB">
        <authorList>
            <consortium name="Ensembl"/>
        </authorList>
    </citation>
    <scope>IDENTIFICATION</scope>
</reference>
<name>A0A7N5K4B1_AILME</name>
<keyword evidence="7" id="KW-0548">Nucleotidyltransferase</keyword>
<dbReference type="AlphaFoldDB" id="A0A7N5K4B1"/>
<proteinExistence type="inferred from homology"/>
<keyword evidence="21" id="KW-1185">Reference proteome</keyword>
<feature type="region of interest" description="Disordered" evidence="17">
    <location>
        <begin position="711"/>
        <end position="758"/>
    </location>
</feature>
<organism evidence="20 21">
    <name type="scientific">Ailuropoda melanoleuca</name>
    <name type="common">Giant panda</name>
    <dbReference type="NCBI Taxonomy" id="9646"/>
    <lineage>
        <taxon>Eukaryota</taxon>
        <taxon>Metazoa</taxon>
        <taxon>Chordata</taxon>
        <taxon>Craniata</taxon>
        <taxon>Vertebrata</taxon>
        <taxon>Euteleostomi</taxon>
        <taxon>Mammalia</taxon>
        <taxon>Eutheria</taxon>
        <taxon>Laurasiatheria</taxon>
        <taxon>Carnivora</taxon>
        <taxon>Caniformia</taxon>
        <taxon>Ursidae</taxon>
        <taxon>Ailuropoda</taxon>
    </lineage>
</organism>
<dbReference type="Pfam" id="PF18439">
    <property type="entry name" value="zf_UBZ"/>
    <property type="match status" value="1"/>
</dbReference>
<dbReference type="InParanoid" id="A0A7N5K4B1"/>
<evidence type="ECO:0000256" key="15">
    <source>
        <dbReference type="ARBA" id="ARBA00044975"/>
    </source>
</evidence>
<dbReference type="GO" id="GO:0005654">
    <property type="term" value="C:nucleoplasm"/>
    <property type="evidence" value="ECO:0007669"/>
    <property type="project" value="Ensembl"/>
</dbReference>
<dbReference type="PROSITE" id="PS51907">
    <property type="entry name" value="ZF_UBZ3"/>
    <property type="match status" value="1"/>
</dbReference>
<evidence type="ECO:0000256" key="4">
    <source>
        <dbReference type="ARBA" id="ARBA00010945"/>
    </source>
</evidence>
<feature type="compositionally biased region" description="Polar residues" evidence="17">
    <location>
        <begin position="645"/>
        <end position="671"/>
    </location>
</feature>
<gene>
    <name evidence="20" type="primary">POLH</name>
</gene>
<keyword evidence="11" id="KW-0862">Zinc</keyword>
<dbReference type="FunFam" id="1.10.150.20:FF:000014">
    <property type="entry name" value="Polymerase (DNA directed), eta"/>
    <property type="match status" value="1"/>
</dbReference>
<dbReference type="SUPFAM" id="SSF100879">
    <property type="entry name" value="Lesion bypass DNA polymerase (Y-family), little finger domain"/>
    <property type="match status" value="1"/>
</dbReference>
<dbReference type="CDD" id="cd01702">
    <property type="entry name" value="PolY_Pol_eta"/>
    <property type="match status" value="1"/>
</dbReference>
<dbReference type="Gene3D" id="3.30.70.270">
    <property type="match status" value="2"/>
</dbReference>
<evidence type="ECO:0000313" key="21">
    <source>
        <dbReference type="Proteomes" id="UP000008912"/>
    </source>
</evidence>
<reference evidence="20" key="2">
    <citation type="submission" date="2025-08" db="UniProtKB">
        <authorList>
            <consortium name="Ensembl"/>
        </authorList>
    </citation>
    <scope>IDENTIFICATION</scope>
</reference>
<dbReference type="Pfam" id="PF21704">
    <property type="entry name" value="POLH-Rev1_HhH"/>
    <property type="match status" value="1"/>
</dbReference>
<comment type="catalytic activity">
    <reaction evidence="16">
        <text>DNA(n) + a 2'-deoxyribonucleoside 5'-triphosphate = DNA(n+1) + diphosphate</text>
        <dbReference type="Rhea" id="RHEA:22508"/>
        <dbReference type="Rhea" id="RHEA-COMP:17339"/>
        <dbReference type="Rhea" id="RHEA-COMP:17340"/>
        <dbReference type="ChEBI" id="CHEBI:33019"/>
        <dbReference type="ChEBI" id="CHEBI:61560"/>
        <dbReference type="ChEBI" id="CHEBI:173112"/>
        <dbReference type="EC" id="2.7.7.7"/>
    </reaction>
</comment>
<evidence type="ECO:0000256" key="3">
    <source>
        <dbReference type="ARBA" id="ARBA00004123"/>
    </source>
</evidence>
<dbReference type="Gene3D" id="3.40.1170.60">
    <property type="match status" value="1"/>
</dbReference>
<evidence type="ECO:0000256" key="5">
    <source>
        <dbReference type="ARBA" id="ARBA00012417"/>
    </source>
</evidence>
<dbReference type="InterPro" id="IPR041298">
    <property type="entry name" value="UBZ3"/>
</dbReference>
<evidence type="ECO:0000256" key="9">
    <source>
        <dbReference type="ARBA" id="ARBA00022763"/>
    </source>
</evidence>
<dbReference type="GeneTree" id="ENSGT00940000157048"/>
<dbReference type="InterPro" id="IPR036775">
    <property type="entry name" value="DNA_pol_Y-fam_lit_finger_sf"/>
</dbReference>
<evidence type="ECO:0000256" key="2">
    <source>
        <dbReference type="ARBA" id="ARBA00001946"/>
    </source>
</evidence>
<evidence type="ECO:0000256" key="1">
    <source>
        <dbReference type="ARBA" id="ARBA00001936"/>
    </source>
</evidence>
<dbReference type="GO" id="GO:0008270">
    <property type="term" value="F:zinc ion binding"/>
    <property type="evidence" value="ECO:0007669"/>
    <property type="project" value="UniProtKB-KW"/>
</dbReference>
<sequence length="758" mass="83625">MMTKLYYLPKIVPICLLFSYQQYMKMPLSFLLVSMLMITQQWKNRNNSFPWHFGLGVFSDHKILSYRKMATGQDRVVVLVDMDCFFVQVEQRQNPHLRNKPCAVVQYKSWKGGGIVAVSYEARAFGVTRSMWADDAKKLCPDLLLAQVRESRGKADLTKYREASVEVMGVMSRFAGIERASIDEAFIDLTGAVQERLQKLQGQPISADLLPTTYIEGLPQGRTTAEGTDQKEETRKQGLFQWLESLRIDNTTSPDLQLTVGAVIVEEMRAAIEKETGFQCSAGISHNKVLAKLACGLNKPNHQTLVSLGSVPQLFSQMPISRIRNLGGKLGASVIEILGVEYMGELTQFTESQLQSHFGEKNGSWLYGMCRGIEHDPVRPRQLPKTIGCSKNFPGKTALATQEQNDRVATQLAVIIRVQGDKRLSSVRRCCALTRYDAHKMSHDAFAVIRNCNTSGIRTDWSPPLTMVFLCATKFSTSAPPSCTDITTFLSNDPSSLPKVPVTSSEAKTQGCGPAVTVTKKATTSLESFFQKAAEKQKIKEASLSSLPATTQAPMSNSPSKVSLPFQTSCTTGTEPFFKQKGLLLKQKQLNNPSVCFPPQNPQSSPKELTNCFPAEYPDCTPVCQVVLKLESSTTTPTELDLARNSPSRPAASTSNSALPVAQKSTTSPSPTAAEDQVLCEKCGSLVPVWEMPEHTDYHFALELQKSFLQPHSSNSQVVPASSPQSKRNPKSPSASSNKRPRPKGMQTLESFFKPLTH</sequence>
<evidence type="ECO:0000256" key="16">
    <source>
        <dbReference type="ARBA" id="ARBA00049244"/>
    </source>
</evidence>
<dbReference type="Gene3D" id="1.10.150.20">
    <property type="entry name" value="5' to 3' exonuclease, C-terminal subdomain"/>
    <property type="match status" value="1"/>
</dbReference>
<evidence type="ECO:0000256" key="11">
    <source>
        <dbReference type="ARBA" id="ARBA00022833"/>
    </source>
</evidence>
<comment type="cofactor">
    <cofactor evidence="1">
        <name>Mn(2+)</name>
        <dbReference type="ChEBI" id="CHEBI:29035"/>
    </cofactor>
</comment>
<feature type="compositionally biased region" description="Polar residues" evidence="17">
    <location>
        <begin position="711"/>
        <end position="738"/>
    </location>
</feature>
<dbReference type="GO" id="GO:0003887">
    <property type="term" value="F:DNA-directed DNA polymerase activity"/>
    <property type="evidence" value="ECO:0007669"/>
    <property type="project" value="UniProtKB-EC"/>
</dbReference>
<keyword evidence="9" id="KW-0227">DNA damage</keyword>
<evidence type="ECO:0000259" key="18">
    <source>
        <dbReference type="PROSITE" id="PS50173"/>
    </source>
</evidence>
<dbReference type="InterPro" id="IPR043502">
    <property type="entry name" value="DNA/RNA_pol_sf"/>
</dbReference>
<dbReference type="Proteomes" id="UP000008912">
    <property type="component" value="Unassembled WGS sequence"/>
</dbReference>
<comment type="subcellular location">
    <subcellularLocation>
        <location evidence="3">Nucleus</location>
    </subcellularLocation>
</comment>
<reference evidence="20 21" key="1">
    <citation type="journal article" date="2010" name="Nature">
        <title>The sequence and de novo assembly of the giant panda genome.</title>
        <authorList>
            <person name="Li R."/>
            <person name="Fan W."/>
            <person name="Tian G."/>
            <person name="Zhu H."/>
            <person name="He L."/>
            <person name="Cai J."/>
            <person name="Huang Q."/>
            <person name="Cai Q."/>
            <person name="Li B."/>
            <person name="Bai Y."/>
            <person name="Zhang Z."/>
            <person name="Zhang Y."/>
            <person name="Wang W."/>
            <person name="Li J."/>
            <person name="Wei F."/>
            <person name="Li H."/>
            <person name="Jian M."/>
            <person name="Li J."/>
            <person name="Zhang Z."/>
            <person name="Nielsen R."/>
            <person name="Li D."/>
            <person name="Gu W."/>
            <person name="Yang Z."/>
            <person name="Xuan Z."/>
            <person name="Ryder O.A."/>
            <person name="Leung F.C."/>
            <person name="Zhou Y."/>
            <person name="Cao J."/>
            <person name="Sun X."/>
            <person name="Fu Y."/>
            <person name="Fang X."/>
            <person name="Guo X."/>
            <person name="Wang B."/>
            <person name="Hou R."/>
            <person name="Shen F."/>
            <person name="Mu B."/>
            <person name="Ni P."/>
            <person name="Lin R."/>
            <person name="Qian W."/>
            <person name="Wang G."/>
            <person name="Yu C."/>
            <person name="Nie W."/>
            <person name="Wang J."/>
            <person name="Wu Z."/>
            <person name="Liang H."/>
            <person name="Min J."/>
            <person name="Wu Q."/>
            <person name="Cheng S."/>
            <person name="Ruan J."/>
            <person name="Wang M."/>
            <person name="Shi Z."/>
            <person name="Wen M."/>
            <person name="Liu B."/>
            <person name="Ren X."/>
            <person name="Zheng H."/>
            <person name="Dong D."/>
            <person name="Cook K."/>
            <person name="Shan G."/>
            <person name="Zhang H."/>
            <person name="Kosiol C."/>
            <person name="Xie X."/>
            <person name="Lu Z."/>
            <person name="Zheng H."/>
            <person name="Li Y."/>
            <person name="Steiner C.C."/>
            <person name="Lam T.T."/>
            <person name="Lin S."/>
            <person name="Zhang Q."/>
            <person name="Li G."/>
            <person name="Tian J."/>
            <person name="Gong T."/>
            <person name="Liu H."/>
            <person name="Zhang D."/>
            <person name="Fang L."/>
            <person name="Ye C."/>
            <person name="Zhang J."/>
            <person name="Hu W."/>
            <person name="Xu A."/>
            <person name="Ren Y."/>
            <person name="Zhang G."/>
            <person name="Bruford M.W."/>
            <person name="Li Q."/>
            <person name="Ma L."/>
            <person name="Guo Y."/>
            <person name="An N."/>
            <person name="Hu Y."/>
            <person name="Zheng Y."/>
            <person name="Shi Y."/>
            <person name="Li Z."/>
            <person name="Liu Q."/>
            <person name="Chen Y."/>
            <person name="Zhao J."/>
            <person name="Qu N."/>
            <person name="Zhao S."/>
            <person name="Tian F."/>
            <person name="Wang X."/>
            <person name="Wang H."/>
            <person name="Xu L."/>
            <person name="Liu X."/>
            <person name="Vinar T."/>
            <person name="Wang Y."/>
            <person name="Lam T.W."/>
            <person name="Yiu S.M."/>
            <person name="Liu S."/>
            <person name="Zhang H."/>
            <person name="Li D."/>
            <person name="Huang Y."/>
            <person name="Wang X."/>
            <person name="Yang G."/>
            <person name="Jiang Z."/>
            <person name="Wang J."/>
            <person name="Qin N."/>
            <person name="Li L."/>
            <person name="Li J."/>
            <person name="Bolund L."/>
            <person name="Kristiansen K."/>
            <person name="Wong G.K."/>
            <person name="Olson M."/>
            <person name="Zhang X."/>
            <person name="Li S."/>
            <person name="Yang H."/>
            <person name="Wang J."/>
            <person name="Wang J."/>
        </authorList>
    </citation>
    <scope>NUCLEOTIDE SEQUENCE [LARGE SCALE GENOMIC DNA]</scope>
</reference>
<keyword evidence="14" id="KW-0539">Nucleus</keyword>
<evidence type="ECO:0000313" key="20">
    <source>
        <dbReference type="Ensembl" id="ENSAMEP00000034845.1"/>
    </source>
</evidence>
<dbReference type="GO" id="GO:0000731">
    <property type="term" value="P:DNA synthesis involved in DNA repair"/>
    <property type="evidence" value="ECO:0007669"/>
    <property type="project" value="Ensembl"/>
</dbReference>
<keyword evidence="8" id="KW-0479">Metal-binding</keyword>
<dbReference type="GO" id="GO:0005657">
    <property type="term" value="C:replication fork"/>
    <property type="evidence" value="ECO:0007669"/>
    <property type="project" value="TreeGrafter"/>
</dbReference>
<evidence type="ECO:0000256" key="14">
    <source>
        <dbReference type="ARBA" id="ARBA00023242"/>
    </source>
</evidence>
<dbReference type="SUPFAM" id="SSF56672">
    <property type="entry name" value="DNA/RNA polymerases"/>
    <property type="match status" value="1"/>
</dbReference>
<accession>A0A7N5K4B1</accession>
<evidence type="ECO:0000256" key="6">
    <source>
        <dbReference type="ARBA" id="ARBA00022679"/>
    </source>
</evidence>